<reference evidence="2" key="1">
    <citation type="journal article" date="2012" name="PLoS Genet.">
        <title>Comparative analysis of the genomes of two field isolates of the rice blast fungus Magnaporthe oryzae.</title>
        <authorList>
            <person name="Xue M."/>
            <person name="Yang J."/>
            <person name="Li Z."/>
            <person name="Hu S."/>
            <person name="Yao N."/>
            <person name="Dean R.A."/>
            <person name="Zhao W."/>
            <person name="Shen M."/>
            <person name="Zhang H."/>
            <person name="Li C."/>
            <person name="Liu L."/>
            <person name="Cao L."/>
            <person name="Xu X."/>
            <person name="Xing Y."/>
            <person name="Hsiang T."/>
            <person name="Zhang Z."/>
            <person name="Xu J.R."/>
            <person name="Peng Y.L."/>
        </authorList>
    </citation>
    <scope>NUCLEOTIDE SEQUENCE</scope>
    <source>
        <strain evidence="2">Y34</strain>
    </source>
</reference>
<evidence type="ECO:0000313" key="2">
    <source>
        <dbReference type="EMBL" id="ELQ45124.1"/>
    </source>
</evidence>
<dbReference type="InterPro" id="IPR029058">
    <property type="entry name" value="AB_hydrolase_fold"/>
</dbReference>
<accession>A0AA97PSB6</accession>
<protein>
    <recommendedName>
        <fullName evidence="1">Alpha/beta hydrolase fold-3 domain-containing protein</fullName>
    </recommendedName>
</protein>
<dbReference type="GO" id="GO:0016787">
    <property type="term" value="F:hydrolase activity"/>
    <property type="evidence" value="ECO:0007669"/>
    <property type="project" value="InterPro"/>
</dbReference>
<dbReference type="InterPro" id="IPR050466">
    <property type="entry name" value="Carboxylest/Gibb_receptor"/>
</dbReference>
<name>A0AA97PSB6_PYRO3</name>
<gene>
    <name evidence="2" type="ORF">OOU_Y34scaffold00012g2</name>
</gene>
<organism evidence="2">
    <name type="scientific">Pyricularia oryzae (strain Y34)</name>
    <name type="common">Rice blast fungus</name>
    <name type="synonym">Magnaporthe oryzae</name>
    <dbReference type="NCBI Taxonomy" id="1143189"/>
    <lineage>
        <taxon>Eukaryota</taxon>
        <taxon>Fungi</taxon>
        <taxon>Dikarya</taxon>
        <taxon>Ascomycota</taxon>
        <taxon>Pezizomycotina</taxon>
        <taxon>Sordariomycetes</taxon>
        <taxon>Sordariomycetidae</taxon>
        <taxon>Magnaporthales</taxon>
        <taxon>Pyriculariaceae</taxon>
        <taxon>Pyricularia</taxon>
    </lineage>
</organism>
<feature type="domain" description="Alpha/beta hydrolase fold-3" evidence="1">
    <location>
        <begin position="254"/>
        <end position="481"/>
    </location>
</feature>
<sequence>MVKGVRGVQWVRSLFWFEIQPGKQPYSSALAEAAWLAEHHQSPARTTPKRMACKDSYLPLLLLLASSLSSAEADDSNFGLPVTGFCSACQALYTLTQRQEERSTNTVTNPVGQHDHAQRNYEIVEARNKDVIEAASEASLDLTHHGSNLLFPFNSHIHPTPTEMEQTTTASAKGATYTAEREQMTAKAEGAADTDRLDQTRLTIAGWEQAGIAALAPISKSITETWVDITLPSGFISKTLVIRPAQPSPPGPLIVLFHGGGFMGGSPAMITRPGREYAEQFGATVVSPTYKLLPEHAWPAGPESAWEVLAWLAENAHEGGDERFAADLDRGFVVGGFSAGASIATIIAGISLRAGLLRHDQQELAKPITGVFANCPVLLKDKDMVPDEYRKLWTSRIDNRDAPGLNTEGVEMVWRVMRPDFESPWTSPFNSLDCLSENVVLKYYIQVGKHDPLRDDGIVFEKALAARGVETKIDVFPDDGHISWVALPFEPASKDPSVEEMTMEAMRWLLGLEK</sequence>
<dbReference type="Gene3D" id="3.40.50.1820">
    <property type="entry name" value="alpha/beta hydrolase"/>
    <property type="match status" value="1"/>
</dbReference>
<dbReference type="Proteomes" id="UP000011086">
    <property type="component" value="Unassembled WGS sequence"/>
</dbReference>
<dbReference type="EMBL" id="JH793532">
    <property type="protein sequence ID" value="ELQ45124.1"/>
    <property type="molecule type" value="Genomic_DNA"/>
</dbReference>
<dbReference type="PANTHER" id="PTHR23024:SF24">
    <property type="entry name" value="ALPHA_BETA HYDROLASE FOLD-3 DOMAIN-CONTAINING PROTEIN"/>
    <property type="match status" value="1"/>
</dbReference>
<dbReference type="PANTHER" id="PTHR23024">
    <property type="entry name" value="ARYLACETAMIDE DEACETYLASE"/>
    <property type="match status" value="1"/>
</dbReference>
<evidence type="ECO:0000259" key="1">
    <source>
        <dbReference type="Pfam" id="PF07859"/>
    </source>
</evidence>
<dbReference type="Pfam" id="PF07859">
    <property type="entry name" value="Abhydrolase_3"/>
    <property type="match status" value="1"/>
</dbReference>
<dbReference type="InterPro" id="IPR013094">
    <property type="entry name" value="AB_hydrolase_3"/>
</dbReference>
<proteinExistence type="predicted"/>
<dbReference type="AlphaFoldDB" id="A0AA97PSB6"/>
<dbReference type="SUPFAM" id="SSF53474">
    <property type="entry name" value="alpha/beta-Hydrolases"/>
    <property type="match status" value="1"/>
</dbReference>